<comment type="caution">
    <text evidence="1">The sequence shown here is derived from an EMBL/GenBank/DDBJ whole genome shotgun (WGS) entry which is preliminary data.</text>
</comment>
<evidence type="ECO:0000313" key="2">
    <source>
        <dbReference type="Proteomes" id="UP000765509"/>
    </source>
</evidence>
<proteinExistence type="predicted"/>
<accession>A0A9Q3BY40</accession>
<dbReference type="Proteomes" id="UP000765509">
    <property type="component" value="Unassembled WGS sequence"/>
</dbReference>
<name>A0A9Q3BY40_9BASI</name>
<dbReference type="OrthoDB" id="7612332at2759"/>
<organism evidence="1 2">
    <name type="scientific">Austropuccinia psidii MF-1</name>
    <dbReference type="NCBI Taxonomy" id="1389203"/>
    <lineage>
        <taxon>Eukaryota</taxon>
        <taxon>Fungi</taxon>
        <taxon>Dikarya</taxon>
        <taxon>Basidiomycota</taxon>
        <taxon>Pucciniomycotina</taxon>
        <taxon>Pucciniomycetes</taxon>
        <taxon>Pucciniales</taxon>
        <taxon>Sphaerophragmiaceae</taxon>
        <taxon>Austropuccinia</taxon>
    </lineage>
</organism>
<gene>
    <name evidence="1" type="ORF">O181_012652</name>
</gene>
<dbReference type="AlphaFoldDB" id="A0A9Q3BY40"/>
<evidence type="ECO:0000313" key="1">
    <source>
        <dbReference type="EMBL" id="MBW0472937.1"/>
    </source>
</evidence>
<keyword evidence="2" id="KW-1185">Reference proteome</keyword>
<sequence>MNNGTLAISQPLLTNQLLNDYHCPIRDQFTALPDQPIVTNKEQLVDQTRFQLVLGSLMYISLGSRLDINFAVNFMARFSSNTGVQHWKALDHLIVYLSKHGHQPLVYDGKDQGLSLWTDASWGTNMNKALQDS</sequence>
<protein>
    <recommendedName>
        <fullName evidence="3">Reverse transcriptase Ty1/copia-type domain-containing protein</fullName>
    </recommendedName>
</protein>
<evidence type="ECO:0008006" key="3">
    <source>
        <dbReference type="Google" id="ProtNLM"/>
    </source>
</evidence>
<dbReference type="EMBL" id="AVOT02003250">
    <property type="protein sequence ID" value="MBW0472937.1"/>
    <property type="molecule type" value="Genomic_DNA"/>
</dbReference>
<reference evidence="1" key="1">
    <citation type="submission" date="2021-03" db="EMBL/GenBank/DDBJ databases">
        <title>Draft genome sequence of rust myrtle Austropuccinia psidii MF-1, a brazilian biotype.</title>
        <authorList>
            <person name="Quecine M.C."/>
            <person name="Pachon D.M.R."/>
            <person name="Bonatelli M.L."/>
            <person name="Correr F.H."/>
            <person name="Franceschini L.M."/>
            <person name="Leite T.F."/>
            <person name="Margarido G.R.A."/>
            <person name="Almeida C.A."/>
            <person name="Ferrarezi J.A."/>
            <person name="Labate C.A."/>
        </authorList>
    </citation>
    <scope>NUCLEOTIDE SEQUENCE</scope>
    <source>
        <strain evidence="1">MF-1</strain>
    </source>
</reference>